<evidence type="ECO:0000259" key="4">
    <source>
        <dbReference type="Pfam" id="PF04500"/>
    </source>
</evidence>
<name>A0A8B6EVM9_MYTGA</name>
<dbReference type="EMBL" id="UYJE01005693">
    <property type="protein sequence ID" value="VDI39533.1"/>
    <property type="molecule type" value="Genomic_DNA"/>
</dbReference>
<dbReference type="Gene3D" id="2.20.25.240">
    <property type="match status" value="1"/>
</dbReference>
<dbReference type="Pfam" id="PF04500">
    <property type="entry name" value="FLYWCH"/>
    <property type="match status" value="1"/>
</dbReference>
<gene>
    <name evidence="5" type="ORF">MGAL_10B023896</name>
</gene>
<dbReference type="AlphaFoldDB" id="A0A8B6EVM9"/>
<accession>A0A8B6EVM9</accession>
<proteinExistence type="predicted"/>
<evidence type="ECO:0000256" key="1">
    <source>
        <dbReference type="ARBA" id="ARBA00022723"/>
    </source>
</evidence>
<dbReference type="Proteomes" id="UP000596742">
    <property type="component" value="Unassembled WGS sequence"/>
</dbReference>
<feature type="domain" description="FLYWCH-type" evidence="4">
    <location>
        <begin position="5"/>
        <end position="41"/>
    </location>
</feature>
<dbReference type="InterPro" id="IPR007588">
    <property type="entry name" value="Znf_FLYWCH"/>
</dbReference>
<evidence type="ECO:0000313" key="5">
    <source>
        <dbReference type="EMBL" id="VDI39533.1"/>
    </source>
</evidence>
<protein>
    <recommendedName>
        <fullName evidence="4">FLYWCH-type domain-containing protein</fullName>
    </recommendedName>
</protein>
<evidence type="ECO:0000256" key="2">
    <source>
        <dbReference type="ARBA" id="ARBA00022771"/>
    </source>
</evidence>
<keyword evidence="6" id="KW-1185">Reference proteome</keyword>
<keyword evidence="1" id="KW-0479">Metal-binding</keyword>
<feature type="non-terminal residue" evidence="5">
    <location>
        <position position="143"/>
    </location>
</feature>
<evidence type="ECO:0000256" key="3">
    <source>
        <dbReference type="ARBA" id="ARBA00022833"/>
    </source>
</evidence>
<keyword evidence="3" id="KW-0862">Zinc</keyword>
<keyword evidence="2" id="KW-0863">Zinc-finger</keyword>
<evidence type="ECO:0000313" key="6">
    <source>
        <dbReference type="Proteomes" id="UP000596742"/>
    </source>
</evidence>
<reference evidence="5" key="1">
    <citation type="submission" date="2018-11" db="EMBL/GenBank/DDBJ databases">
        <authorList>
            <person name="Alioto T."/>
            <person name="Alioto T."/>
        </authorList>
    </citation>
    <scope>NUCLEOTIDE SEQUENCE</scope>
</reference>
<dbReference type="OrthoDB" id="9976404at2759"/>
<sequence>LKCRGKVLIYTGFKYQKNRQIIHAIFWRCWRKECRANLQTNVFNIDDQAPYIAILQACPHTREEDDLVIGNDTTLETLQNAIQQDPSVPIKRVYNNFSRNVAQEVEIENIFLNFRVSSTVTRTQLLLFLPDNEYNQRTDYTAM</sequence>
<dbReference type="GO" id="GO:0008270">
    <property type="term" value="F:zinc ion binding"/>
    <property type="evidence" value="ECO:0007669"/>
    <property type="project" value="UniProtKB-KW"/>
</dbReference>
<organism evidence="5 6">
    <name type="scientific">Mytilus galloprovincialis</name>
    <name type="common">Mediterranean mussel</name>
    <dbReference type="NCBI Taxonomy" id="29158"/>
    <lineage>
        <taxon>Eukaryota</taxon>
        <taxon>Metazoa</taxon>
        <taxon>Spiralia</taxon>
        <taxon>Lophotrochozoa</taxon>
        <taxon>Mollusca</taxon>
        <taxon>Bivalvia</taxon>
        <taxon>Autobranchia</taxon>
        <taxon>Pteriomorphia</taxon>
        <taxon>Mytilida</taxon>
        <taxon>Mytiloidea</taxon>
        <taxon>Mytilidae</taxon>
        <taxon>Mytilinae</taxon>
        <taxon>Mytilus</taxon>
    </lineage>
</organism>
<comment type="caution">
    <text evidence="5">The sequence shown here is derived from an EMBL/GenBank/DDBJ whole genome shotgun (WGS) entry which is preliminary data.</text>
</comment>
<feature type="non-terminal residue" evidence="5">
    <location>
        <position position="1"/>
    </location>
</feature>